<name>A0A3N0V2J7_9GAMM</name>
<feature type="transmembrane region" description="Helical" evidence="5">
    <location>
        <begin position="326"/>
        <end position="349"/>
    </location>
</feature>
<evidence type="ECO:0000256" key="4">
    <source>
        <dbReference type="SAM" id="MobiDB-lite"/>
    </source>
</evidence>
<dbReference type="GO" id="GO:0022857">
    <property type="term" value="F:transmembrane transporter activity"/>
    <property type="evidence" value="ECO:0007669"/>
    <property type="project" value="InterPro"/>
</dbReference>
<feature type="transmembrane region" description="Helical" evidence="5">
    <location>
        <begin position="361"/>
        <end position="384"/>
    </location>
</feature>
<evidence type="ECO:0000259" key="6">
    <source>
        <dbReference type="PROSITE" id="PS50850"/>
    </source>
</evidence>
<dbReference type="RefSeq" id="WP_123212740.1">
    <property type="nucleotide sequence ID" value="NZ_RJVO01000008.1"/>
</dbReference>
<feature type="domain" description="Major facilitator superfamily (MFS) profile" evidence="6">
    <location>
        <begin position="17"/>
        <end position="416"/>
    </location>
</feature>
<gene>
    <name evidence="7" type="ORF">ED208_15060</name>
</gene>
<feature type="transmembrane region" description="Helical" evidence="5">
    <location>
        <begin position="83"/>
        <end position="101"/>
    </location>
</feature>
<keyword evidence="1 5" id="KW-0812">Transmembrane</keyword>
<dbReference type="InterPro" id="IPR036259">
    <property type="entry name" value="MFS_trans_sf"/>
</dbReference>
<feature type="transmembrane region" description="Helical" evidence="5">
    <location>
        <begin position="107"/>
        <end position="131"/>
    </location>
</feature>
<dbReference type="InterPro" id="IPR011701">
    <property type="entry name" value="MFS"/>
</dbReference>
<feature type="transmembrane region" description="Helical" evidence="5">
    <location>
        <begin position="238"/>
        <end position="261"/>
    </location>
</feature>
<evidence type="ECO:0000313" key="7">
    <source>
        <dbReference type="EMBL" id="ROH86751.1"/>
    </source>
</evidence>
<proteinExistence type="predicted"/>
<dbReference type="CDD" id="cd17355">
    <property type="entry name" value="MFS_YcxA_like"/>
    <property type="match status" value="1"/>
</dbReference>
<feature type="region of interest" description="Disordered" evidence="4">
    <location>
        <begin position="205"/>
        <end position="224"/>
    </location>
</feature>
<evidence type="ECO:0000256" key="2">
    <source>
        <dbReference type="ARBA" id="ARBA00022989"/>
    </source>
</evidence>
<dbReference type="PROSITE" id="PS50850">
    <property type="entry name" value="MFS"/>
    <property type="match status" value="1"/>
</dbReference>
<dbReference type="EMBL" id="RJVO01000008">
    <property type="protein sequence ID" value="ROH86751.1"/>
    <property type="molecule type" value="Genomic_DNA"/>
</dbReference>
<comment type="caution">
    <text evidence="7">The sequence shown here is derived from an EMBL/GenBank/DDBJ whole genome shotgun (WGS) entry which is preliminary data.</text>
</comment>
<keyword evidence="2 5" id="KW-1133">Transmembrane helix</keyword>
<dbReference type="PANTHER" id="PTHR11360:SF290">
    <property type="entry name" value="MONOCARBOXYLATE MFS PERMEASE"/>
    <property type="match status" value="1"/>
</dbReference>
<dbReference type="Pfam" id="PF07690">
    <property type="entry name" value="MFS_1"/>
    <property type="match status" value="1"/>
</dbReference>
<feature type="transmembrane region" description="Helical" evidence="5">
    <location>
        <begin position="12"/>
        <end position="37"/>
    </location>
</feature>
<dbReference type="InterPro" id="IPR050327">
    <property type="entry name" value="Proton-linked_MCT"/>
</dbReference>
<feature type="transmembrane region" description="Helical" evidence="5">
    <location>
        <begin position="302"/>
        <end position="320"/>
    </location>
</feature>
<feature type="transmembrane region" description="Helical" evidence="5">
    <location>
        <begin position="57"/>
        <end position="76"/>
    </location>
</feature>
<sequence>MSIVPQAATGLYYGWWLVLAVFVGEMFAIGSTTYAFGLFVKPLEQEFGISRGDANKGLALFIVGMGLSAPLIGRLLDRRSARGVMLFGAAWMALGLVAVALAPTLGWMALATLLVLASGAAMIGPLTANTLASRWFERRRGRALGVVAVGTSVGGTLLVPLIAYNIETFGWRQALMIQAGLIVLIVGALALWVVRDRPQDLGLLPDGAAPRPEDAATPAASPSGPEWTLGRLLRQRDFWCIGLSVGLTFAVTQSVLASLVPYATDAGIDAKKAALLVSSLSVCSILGKLLFGALAERIDKRWLLLTVVAFTLLQLVTLIAQPDFAWLLVICGLAGFALGGELPVWAAIIAERFGPRSFGTVMGLMNPINMICSLTAISYVGIAYDRSGGYSQPFTVFLGVAVLAAVMTVLIRRPSAPAAGR</sequence>
<dbReference type="Proteomes" id="UP000282106">
    <property type="component" value="Unassembled WGS sequence"/>
</dbReference>
<evidence type="ECO:0000256" key="1">
    <source>
        <dbReference type="ARBA" id="ARBA00022692"/>
    </source>
</evidence>
<feature type="transmembrane region" description="Helical" evidence="5">
    <location>
        <begin position="143"/>
        <end position="163"/>
    </location>
</feature>
<evidence type="ECO:0000256" key="5">
    <source>
        <dbReference type="SAM" id="Phobius"/>
    </source>
</evidence>
<evidence type="ECO:0000256" key="3">
    <source>
        <dbReference type="ARBA" id="ARBA00023136"/>
    </source>
</evidence>
<dbReference type="InParanoid" id="A0A3N0V2J7"/>
<dbReference type="InterPro" id="IPR020846">
    <property type="entry name" value="MFS_dom"/>
</dbReference>
<dbReference type="Gene3D" id="1.20.1250.20">
    <property type="entry name" value="MFS general substrate transporter like domains"/>
    <property type="match status" value="2"/>
</dbReference>
<keyword evidence="3 5" id="KW-0472">Membrane</keyword>
<evidence type="ECO:0000313" key="8">
    <source>
        <dbReference type="Proteomes" id="UP000282106"/>
    </source>
</evidence>
<organism evidence="7 8">
    <name type="scientific">Stagnimonas aquatica</name>
    <dbReference type="NCBI Taxonomy" id="2689987"/>
    <lineage>
        <taxon>Bacteria</taxon>
        <taxon>Pseudomonadati</taxon>
        <taxon>Pseudomonadota</taxon>
        <taxon>Gammaproteobacteria</taxon>
        <taxon>Nevskiales</taxon>
        <taxon>Nevskiaceae</taxon>
        <taxon>Stagnimonas</taxon>
    </lineage>
</organism>
<feature type="transmembrane region" description="Helical" evidence="5">
    <location>
        <begin position="175"/>
        <end position="194"/>
    </location>
</feature>
<reference evidence="7 8" key="1">
    <citation type="submission" date="2018-10" db="EMBL/GenBank/DDBJ databases">
        <authorList>
            <person name="Chen W.-M."/>
        </authorList>
    </citation>
    <scope>NUCLEOTIDE SEQUENCE [LARGE SCALE GENOMIC DNA]</scope>
    <source>
        <strain evidence="7 8">THS-13</strain>
    </source>
</reference>
<keyword evidence="8" id="KW-1185">Reference proteome</keyword>
<feature type="transmembrane region" description="Helical" evidence="5">
    <location>
        <begin position="273"/>
        <end position="295"/>
    </location>
</feature>
<accession>A0A3N0V2J7</accession>
<dbReference type="SUPFAM" id="SSF103473">
    <property type="entry name" value="MFS general substrate transporter"/>
    <property type="match status" value="1"/>
</dbReference>
<dbReference type="FunCoup" id="A0A3N0V2J7">
    <property type="interactions" value="251"/>
</dbReference>
<protein>
    <submittedName>
        <fullName evidence="7">MFS transporter</fullName>
    </submittedName>
</protein>
<feature type="transmembrane region" description="Helical" evidence="5">
    <location>
        <begin position="390"/>
        <end position="411"/>
    </location>
</feature>
<dbReference type="PANTHER" id="PTHR11360">
    <property type="entry name" value="MONOCARBOXYLATE TRANSPORTER"/>
    <property type="match status" value="1"/>
</dbReference>
<dbReference type="AlphaFoldDB" id="A0A3N0V2J7"/>